<protein>
    <submittedName>
        <fullName evidence="1">Uncharacterized protein</fullName>
    </submittedName>
</protein>
<evidence type="ECO:0000313" key="2">
    <source>
        <dbReference type="Proteomes" id="UP000198577"/>
    </source>
</evidence>
<dbReference type="Proteomes" id="UP000198577">
    <property type="component" value="Unassembled WGS sequence"/>
</dbReference>
<accession>A0A1I5TQQ7</accession>
<evidence type="ECO:0000313" key="1">
    <source>
        <dbReference type="EMBL" id="SFP85318.1"/>
    </source>
</evidence>
<gene>
    <name evidence="1" type="ORF">SAMN05444406_10516</name>
</gene>
<organism evidence="1 2">
    <name type="scientific">Caldicoprobacter faecalis</name>
    <dbReference type="NCBI Taxonomy" id="937334"/>
    <lineage>
        <taxon>Bacteria</taxon>
        <taxon>Bacillati</taxon>
        <taxon>Bacillota</taxon>
        <taxon>Clostridia</taxon>
        <taxon>Caldicoprobacterales</taxon>
        <taxon>Caldicoprobacteraceae</taxon>
        <taxon>Caldicoprobacter</taxon>
    </lineage>
</organism>
<dbReference type="AlphaFoldDB" id="A0A1I5TQQ7"/>
<dbReference type="EMBL" id="FOXR01000005">
    <property type="protein sequence ID" value="SFP85318.1"/>
    <property type="molecule type" value="Genomic_DNA"/>
</dbReference>
<keyword evidence="2" id="KW-1185">Reference proteome</keyword>
<sequence>MAGKGAFLNIDSNGALMLFMDATLPGIKLLTGF</sequence>
<reference evidence="1 2" key="1">
    <citation type="submission" date="2016-10" db="EMBL/GenBank/DDBJ databases">
        <authorList>
            <person name="de Groot N.N."/>
        </authorList>
    </citation>
    <scope>NUCLEOTIDE SEQUENCE [LARGE SCALE GENOMIC DNA]</scope>
    <source>
        <strain evidence="1 2">DSM 20678</strain>
    </source>
</reference>
<name>A0A1I5TQQ7_9FIRM</name>
<proteinExistence type="predicted"/>